<dbReference type="PANTHER" id="PTHR37471">
    <property type="entry name" value="UNNAMED PRODUCT"/>
    <property type="match status" value="1"/>
</dbReference>
<name>A0A179FJC6_PURLI</name>
<proteinExistence type="predicted"/>
<dbReference type="PANTHER" id="PTHR37471:SF1">
    <property type="entry name" value="AB HYDROLASE-1 DOMAIN-CONTAINING PROTEIN"/>
    <property type="match status" value="1"/>
</dbReference>
<dbReference type="SUPFAM" id="SSF53474">
    <property type="entry name" value="alpha/beta-Hydrolases"/>
    <property type="match status" value="1"/>
</dbReference>
<dbReference type="GO" id="GO:0016301">
    <property type="term" value="F:kinase activity"/>
    <property type="evidence" value="ECO:0007669"/>
    <property type="project" value="UniProtKB-KW"/>
</dbReference>
<comment type="caution">
    <text evidence="2">The sequence shown here is derived from an EMBL/GenBank/DDBJ whole genome shotgun (WGS) entry which is preliminary data.</text>
</comment>
<evidence type="ECO:0000313" key="2">
    <source>
        <dbReference type="EMBL" id="OAQ65624.1"/>
    </source>
</evidence>
<accession>A0A179FJC6</accession>
<keyword evidence="1" id="KW-0812">Transmembrane</keyword>
<evidence type="ECO:0000313" key="3">
    <source>
        <dbReference type="Proteomes" id="UP000078240"/>
    </source>
</evidence>
<keyword evidence="2" id="KW-0418">Kinase</keyword>
<dbReference type="Proteomes" id="UP000078240">
    <property type="component" value="Unassembled WGS sequence"/>
</dbReference>
<sequence length="294" mass="33860">MIGKSLWDYIFIRTCILFLHLVAPISVTYSLVGPLVRLPFKLPRVLQLWLALEAAFYLAVYLPRKTYLQNAARHPLPPCREERKELFDRCHSNIPDPVQYLRKWFRGAPVAEIKRENVKDFFRWAFFNTGKPEPAYEEELEEDVASQLGMCVSVVDTAASMRLWRHSFKFYQPSFLQYLTVFPLRPLTLFGSHSSSGQRLTYWHRPHTSKTRLPILFIHGIGIGLYPYINFLADLNAEGNEDAADGEVGIIAIEILSISSRITAEALTKKEMSEEIQHILEGHSWQKVVLVSHS</sequence>
<keyword evidence="1" id="KW-1133">Transmembrane helix</keyword>
<organism evidence="2 3">
    <name type="scientific">Purpureocillium lilacinum</name>
    <name type="common">Paecilomyces lilacinus</name>
    <dbReference type="NCBI Taxonomy" id="33203"/>
    <lineage>
        <taxon>Eukaryota</taxon>
        <taxon>Fungi</taxon>
        <taxon>Dikarya</taxon>
        <taxon>Ascomycota</taxon>
        <taxon>Pezizomycotina</taxon>
        <taxon>Sordariomycetes</taxon>
        <taxon>Hypocreomycetidae</taxon>
        <taxon>Hypocreales</taxon>
        <taxon>Ophiocordycipitaceae</taxon>
        <taxon>Purpureocillium</taxon>
    </lineage>
</organism>
<feature type="transmembrane region" description="Helical" evidence="1">
    <location>
        <begin position="44"/>
        <end position="63"/>
    </location>
</feature>
<feature type="transmembrane region" description="Helical" evidence="1">
    <location>
        <begin position="12"/>
        <end position="32"/>
    </location>
</feature>
<keyword evidence="1" id="KW-0472">Membrane</keyword>
<dbReference type="EMBL" id="LSBH01000014">
    <property type="protein sequence ID" value="OAQ65624.1"/>
    <property type="molecule type" value="Genomic_DNA"/>
</dbReference>
<gene>
    <name evidence="2" type="ORF">VFPBJ_11156</name>
</gene>
<dbReference type="InterPro" id="IPR029058">
    <property type="entry name" value="AB_hydrolase_fold"/>
</dbReference>
<keyword evidence="2" id="KW-0808">Transferase</keyword>
<dbReference type="AlphaFoldDB" id="A0A179FJC6"/>
<reference evidence="2 3" key="1">
    <citation type="submission" date="2016-01" db="EMBL/GenBank/DDBJ databases">
        <title>Biosynthesis of antibiotic leucinostatins and their inhibition on Phytophthora in bio-control Purpureocillium lilacinum.</title>
        <authorList>
            <person name="Wang G."/>
            <person name="Liu Z."/>
            <person name="Lin R."/>
            <person name="Li E."/>
            <person name="Mao Z."/>
            <person name="Ling J."/>
            <person name="Yin W."/>
            <person name="Xie B."/>
        </authorList>
    </citation>
    <scope>NUCLEOTIDE SEQUENCE [LARGE SCALE GENOMIC DNA]</scope>
    <source>
        <strain evidence="2">PLBJ-1</strain>
    </source>
</reference>
<evidence type="ECO:0000256" key="1">
    <source>
        <dbReference type="SAM" id="Phobius"/>
    </source>
</evidence>
<protein>
    <submittedName>
        <fullName evidence="2">Ribose-phosphate pyrophosphokinase</fullName>
    </submittedName>
</protein>